<feature type="compositionally biased region" description="Polar residues" evidence="7">
    <location>
        <begin position="182"/>
        <end position="199"/>
    </location>
</feature>
<dbReference type="Gene3D" id="3.30.50.10">
    <property type="entry name" value="Erythroid Transcription Factor GATA-1, subunit A"/>
    <property type="match status" value="1"/>
</dbReference>
<sequence>MQQYNQAYCQPLLFCNEPQSVNYNDLNLNFNAHEPVNHNRIKDYQANFLQQPLLSNTLPLNNNSYDPMLDYSTLNLLDIPFHANNDNLLFTSINGPTTTTTTATTTNNHRATISAVNTSSSASNCSYYDCSQLHSYLPYSSNAMPSYHSDEDPEWEYCHEKKRGRKRKNPVEAKRKRDHVHSMQTPCSSSPAKGNGSTRCTNCRTGNTPLWRRNPQGQPLCNACGLFLKLHGTVRPLSLKTDIIKKRNRSGTQKEGAAAAVSKDEGNLQKPTKQRRLSSTKHKQDTDSVASSSSLSSLSDLHEEDEYIYNNSMVQKPSQQDQLQLVDNIYLGADENDIDSFLRDTPNCGFNYSAIHPAYGFFL</sequence>
<dbReference type="InterPro" id="IPR013088">
    <property type="entry name" value="Znf_NHR/GATA"/>
</dbReference>
<gene>
    <name evidence="9" type="primary">PARPA_01688.1 scaffold 1359</name>
</gene>
<keyword evidence="4" id="KW-0862">Zinc</keyword>
<dbReference type="PROSITE" id="PS50114">
    <property type="entry name" value="GATA_ZN_FINGER_2"/>
    <property type="match status" value="1"/>
</dbReference>
<dbReference type="CDD" id="cd00202">
    <property type="entry name" value="ZnF_GATA"/>
    <property type="match status" value="1"/>
</dbReference>
<dbReference type="InterPro" id="IPR039355">
    <property type="entry name" value="Transcription_factor_GATA"/>
</dbReference>
<dbReference type="GO" id="GO:0000122">
    <property type="term" value="P:negative regulation of transcription by RNA polymerase II"/>
    <property type="evidence" value="ECO:0007669"/>
    <property type="project" value="TreeGrafter"/>
</dbReference>
<dbReference type="GO" id="GO:0000981">
    <property type="term" value="F:DNA-binding transcription factor activity, RNA polymerase II-specific"/>
    <property type="evidence" value="ECO:0007669"/>
    <property type="project" value="TreeGrafter"/>
</dbReference>
<dbReference type="SMART" id="SM00401">
    <property type="entry name" value="ZnF_GATA"/>
    <property type="match status" value="1"/>
</dbReference>
<dbReference type="GO" id="GO:0045944">
    <property type="term" value="P:positive regulation of transcription by RNA polymerase II"/>
    <property type="evidence" value="ECO:0007669"/>
    <property type="project" value="TreeGrafter"/>
</dbReference>
<dbReference type="PANTHER" id="PTHR10071">
    <property type="entry name" value="TRANSCRIPTION FACTOR GATA FAMILY MEMBER"/>
    <property type="match status" value="1"/>
</dbReference>
<feature type="compositionally biased region" description="Basic residues" evidence="7">
    <location>
        <begin position="272"/>
        <end position="281"/>
    </location>
</feature>
<name>A0A0B7MTE5_9FUNG</name>
<evidence type="ECO:0000256" key="3">
    <source>
        <dbReference type="ARBA" id="ARBA00022771"/>
    </source>
</evidence>
<evidence type="ECO:0000256" key="4">
    <source>
        <dbReference type="ARBA" id="ARBA00022833"/>
    </source>
</evidence>
<dbReference type="Pfam" id="PF00320">
    <property type="entry name" value="GATA"/>
    <property type="match status" value="1"/>
</dbReference>
<evidence type="ECO:0000256" key="1">
    <source>
        <dbReference type="ARBA" id="ARBA00004123"/>
    </source>
</evidence>
<keyword evidence="2" id="KW-0479">Metal-binding</keyword>
<feature type="region of interest" description="Disordered" evidence="7">
    <location>
        <begin position="245"/>
        <end position="298"/>
    </location>
</feature>
<dbReference type="GO" id="GO:0000978">
    <property type="term" value="F:RNA polymerase II cis-regulatory region sequence-specific DNA binding"/>
    <property type="evidence" value="ECO:0007669"/>
    <property type="project" value="TreeGrafter"/>
</dbReference>
<proteinExistence type="predicted"/>
<accession>A0A0B7MTE5</accession>
<dbReference type="PRINTS" id="PR00619">
    <property type="entry name" value="GATAZNFINGER"/>
</dbReference>
<evidence type="ECO:0000259" key="8">
    <source>
        <dbReference type="PROSITE" id="PS50114"/>
    </source>
</evidence>
<dbReference type="OrthoDB" id="515401at2759"/>
<evidence type="ECO:0000256" key="2">
    <source>
        <dbReference type="ARBA" id="ARBA00022723"/>
    </source>
</evidence>
<evidence type="ECO:0000256" key="5">
    <source>
        <dbReference type="ARBA" id="ARBA00023242"/>
    </source>
</evidence>
<dbReference type="EMBL" id="LN719426">
    <property type="protein sequence ID" value="CEP08377.1"/>
    <property type="molecule type" value="Genomic_DNA"/>
</dbReference>
<dbReference type="InterPro" id="IPR000679">
    <property type="entry name" value="Znf_GATA"/>
</dbReference>
<feature type="region of interest" description="Disordered" evidence="7">
    <location>
        <begin position="160"/>
        <end position="199"/>
    </location>
</feature>
<dbReference type="PANTHER" id="PTHR10071:SF281">
    <property type="entry name" value="BOX A-BINDING FACTOR-RELATED"/>
    <property type="match status" value="1"/>
</dbReference>
<dbReference type="STRING" id="35722.A0A0B7MTE5"/>
<dbReference type="PROSITE" id="PS00344">
    <property type="entry name" value="GATA_ZN_FINGER_1"/>
    <property type="match status" value="1"/>
</dbReference>
<keyword evidence="5" id="KW-0539">Nucleus</keyword>
<dbReference type="GO" id="GO:0008270">
    <property type="term" value="F:zinc ion binding"/>
    <property type="evidence" value="ECO:0007669"/>
    <property type="project" value="UniProtKB-KW"/>
</dbReference>
<dbReference type="Proteomes" id="UP000054107">
    <property type="component" value="Unassembled WGS sequence"/>
</dbReference>
<dbReference type="GO" id="GO:0005634">
    <property type="term" value="C:nucleus"/>
    <property type="evidence" value="ECO:0007669"/>
    <property type="project" value="UniProtKB-SubCell"/>
</dbReference>
<evidence type="ECO:0000313" key="9">
    <source>
        <dbReference type="EMBL" id="CEP08377.1"/>
    </source>
</evidence>
<keyword evidence="3 6" id="KW-0863">Zinc-finger</keyword>
<dbReference type="SUPFAM" id="SSF57716">
    <property type="entry name" value="Glucocorticoid receptor-like (DNA-binding domain)"/>
    <property type="match status" value="1"/>
</dbReference>
<feature type="domain" description="GATA-type" evidence="8">
    <location>
        <begin position="194"/>
        <end position="247"/>
    </location>
</feature>
<dbReference type="AlphaFoldDB" id="A0A0B7MTE5"/>
<evidence type="ECO:0000256" key="7">
    <source>
        <dbReference type="SAM" id="MobiDB-lite"/>
    </source>
</evidence>
<reference evidence="9 10" key="1">
    <citation type="submission" date="2014-09" db="EMBL/GenBank/DDBJ databases">
        <authorList>
            <person name="Ellenberger Sabrina"/>
        </authorList>
    </citation>
    <scope>NUCLEOTIDE SEQUENCE [LARGE SCALE GENOMIC DNA]</scope>
    <source>
        <strain evidence="9 10">CBS 412.66</strain>
    </source>
</reference>
<organism evidence="9 10">
    <name type="scientific">Parasitella parasitica</name>
    <dbReference type="NCBI Taxonomy" id="35722"/>
    <lineage>
        <taxon>Eukaryota</taxon>
        <taxon>Fungi</taxon>
        <taxon>Fungi incertae sedis</taxon>
        <taxon>Mucoromycota</taxon>
        <taxon>Mucoromycotina</taxon>
        <taxon>Mucoromycetes</taxon>
        <taxon>Mucorales</taxon>
        <taxon>Mucorineae</taxon>
        <taxon>Mucoraceae</taxon>
        <taxon>Parasitella</taxon>
    </lineage>
</organism>
<keyword evidence="10" id="KW-1185">Reference proteome</keyword>
<comment type="subcellular location">
    <subcellularLocation>
        <location evidence="1">Nucleus</location>
    </subcellularLocation>
</comment>
<evidence type="ECO:0000256" key="6">
    <source>
        <dbReference type="PROSITE-ProRule" id="PRU00094"/>
    </source>
</evidence>
<protein>
    <recommendedName>
        <fullName evidence="8">GATA-type domain-containing protein</fullName>
    </recommendedName>
</protein>
<dbReference type="FunFam" id="3.30.50.10:FF:000007">
    <property type="entry name" value="Nitrogen regulatory AreA, N-terminal"/>
    <property type="match status" value="1"/>
</dbReference>
<evidence type="ECO:0000313" key="10">
    <source>
        <dbReference type="Proteomes" id="UP000054107"/>
    </source>
</evidence>